<name>A0A1G1XLY5_9BACT</name>
<dbReference type="Pfam" id="PF04020">
    <property type="entry name" value="Phage_holin_4_2"/>
    <property type="match status" value="1"/>
</dbReference>
<dbReference type="EMBL" id="MHHY01000003">
    <property type="protein sequence ID" value="OGY40982.1"/>
    <property type="molecule type" value="Genomic_DNA"/>
</dbReference>
<comment type="caution">
    <text evidence="2">The sequence shown here is derived from an EMBL/GenBank/DDBJ whole genome shotgun (WGS) entry which is preliminary data.</text>
</comment>
<dbReference type="PANTHER" id="PTHR37309:SF1">
    <property type="entry name" value="SLR0284 PROTEIN"/>
    <property type="match status" value="1"/>
</dbReference>
<accession>A0A1G1XLY5</accession>
<evidence type="ECO:0000313" key="3">
    <source>
        <dbReference type="Proteomes" id="UP000178570"/>
    </source>
</evidence>
<evidence type="ECO:0000313" key="2">
    <source>
        <dbReference type="EMBL" id="OGY40982.1"/>
    </source>
</evidence>
<gene>
    <name evidence="2" type="ORF">A2570_00630</name>
</gene>
<organism evidence="2 3">
    <name type="scientific">Candidatus Brennerbacteria bacterium RIFOXYD1_FULL_41_16</name>
    <dbReference type="NCBI Taxonomy" id="1797529"/>
    <lineage>
        <taxon>Bacteria</taxon>
        <taxon>Candidatus Brenneribacteriota</taxon>
    </lineage>
</organism>
<feature type="transmembrane region" description="Helical" evidence="1">
    <location>
        <begin position="80"/>
        <end position="100"/>
    </location>
</feature>
<sequence>MLGLLQDSITEGQNNTLAAYPQLEENLILKAVIMTALLYSLFVLSWFIFMAAIAKILLRLLANFVGLQIAINYIPGISFSGAFLDLARAAAIITLLNILLKPFLEFILAPFVFITLGLFGLIINAAMLWLATYWAPQLSFSNFLALLYTTLIITFINYLFDMVEKKND</sequence>
<dbReference type="AlphaFoldDB" id="A0A1G1XLY5"/>
<feature type="transmembrane region" description="Helical" evidence="1">
    <location>
        <begin position="143"/>
        <end position="160"/>
    </location>
</feature>
<feature type="transmembrane region" description="Helical" evidence="1">
    <location>
        <begin position="107"/>
        <end position="131"/>
    </location>
</feature>
<dbReference type="PANTHER" id="PTHR37309">
    <property type="entry name" value="SLR0284 PROTEIN"/>
    <property type="match status" value="1"/>
</dbReference>
<dbReference type="Proteomes" id="UP000178570">
    <property type="component" value="Unassembled WGS sequence"/>
</dbReference>
<proteinExistence type="predicted"/>
<evidence type="ECO:0000256" key="1">
    <source>
        <dbReference type="SAM" id="Phobius"/>
    </source>
</evidence>
<evidence type="ECO:0008006" key="4">
    <source>
        <dbReference type="Google" id="ProtNLM"/>
    </source>
</evidence>
<feature type="transmembrane region" description="Helical" evidence="1">
    <location>
        <begin position="56"/>
        <end position="74"/>
    </location>
</feature>
<protein>
    <recommendedName>
        <fullName evidence="4">Phage holin family protein</fullName>
    </recommendedName>
</protein>
<dbReference type="InterPro" id="IPR007165">
    <property type="entry name" value="Phage_holin_4_2"/>
</dbReference>
<keyword evidence="1" id="KW-0812">Transmembrane</keyword>
<dbReference type="STRING" id="1797529.A2570_00630"/>
<reference evidence="2 3" key="1">
    <citation type="journal article" date="2016" name="Nat. Commun.">
        <title>Thousands of microbial genomes shed light on interconnected biogeochemical processes in an aquifer system.</title>
        <authorList>
            <person name="Anantharaman K."/>
            <person name="Brown C.T."/>
            <person name="Hug L.A."/>
            <person name="Sharon I."/>
            <person name="Castelle C.J."/>
            <person name="Probst A.J."/>
            <person name="Thomas B.C."/>
            <person name="Singh A."/>
            <person name="Wilkins M.J."/>
            <person name="Karaoz U."/>
            <person name="Brodie E.L."/>
            <person name="Williams K.H."/>
            <person name="Hubbard S.S."/>
            <person name="Banfield J.F."/>
        </authorList>
    </citation>
    <scope>NUCLEOTIDE SEQUENCE [LARGE SCALE GENOMIC DNA]</scope>
</reference>
<keyword evidence="1" id="KW-1133">Transmembrane helix</keyword>
<keyword evidence="1" id="KW-0472">Membrane</keyword>
<feature type="transmembrane region" description="Helical" evidence="1">
    <location>
        <begin position="27"/>
        <end position="49"/>
    </location>
</feature>